<dbReference type="Gene3D" id="1.10.3210.10">
    <property type="entry name" value="Hypothetical protein af1432"/>
    <property type="match status" value="1"/>
</dbReference>
<accession>A0A1I4NC67</accession>
<keyword evidence="3" id="KW-1185">Reference proteome</keyword>
<dbReference type="EMBL" id="FOTW01000013">
    <property type="protein sequence ID" value="SFM13114.1"/>
    <property type="molecule type" value="Genomic_DNA"/>
</dbReference>
<proteinExistence type="predicted"/>
<evidence type="ECO:0000313" key="2">
    <source>
        <dbReference type="EMBL" id="SFM13114.1"/>
    </source>
</evidence>
<feature type="domain" description="HDOD" evidence="1">
    <location>
        <begin position="184"/>
        <end position="379"/>
    </location>
</feature>
<name>A0A1I4NC67_9BURK</name>
<dbReference type="PROSITE" id="PS51833">
    <property type="entry name" value="HDOD"/>
    <property type="match status" value="1"/>
</dbReference>
<dbReference type="InterPro" id="IPR052340">
    <property type="entry name" value="RNase_Y/CdgJ"/>
</dbReference>
<protein>
    <submittedName>
        <fullName evidence="2">EAL and modified HD-GYP domain-containing signal transduction protein</fullName>
    </submittedName>
</protein>
<evidence type="ECO:0000259" key="1">
    <source>
        <dbReference type="PROSITE" id="PS51833"/>
    </source>
</evidence>
<dbReference type="PANTHER" id="PTHR33525">
    <property type="match status" value="1"/>
</dbReference>
<dbReference type="STRING" id="758825.SAMN02982985_02850"/>
<dbReference type="Proteomes" id="UP000199470">
    <property type="component" value="Unassembled WGS sequence"/>
</dbReference>
<dbReference type="Pfam" id="PF08668">
    <property type="entry name" value="HDOD"/>
    <property type="match status" value="1"/>
</dbReference>
<gene>
    <name evidence="2" type="ORF">SAMN02982985_02850</name>
</gene>
<dbReference type="InterPro" id="IPR013976">
    <property type="entry name" value="HDOD"/>
</dbReference>
<organism evidence="2 3">
    <name type="scientific">Rugamonas rubra</name>
    <dbReference type="NCBI Taxonomy" id="758825"/>
    <lineage>
        <taxon>Bacteria</taxon>
        <taxon>Pseudomonadati</taxon>
        <taxon>Pseudomonadota</taxon>
        <taxon>Betaproteobacteria</taxon>
        <taxon>Burkholderiales</taxon>
        <taxon>Oxalobacteraceae</taxon>
        <taxon>Telluria group</taxon>
        <taxon>Rugamonas</taxon>
    </lineage>
</organism>
<reference evidence="2 3" key="1">
    <citation type="submission" date="2016-10" db="EMBL/GenBank/DDBJ databases">
        <authorList>
            <person name="de Groot N.N."/>
        </authorList>
    </citation>
    <scope>NUCLEOTIDE SEQUENCE [LARGE SCALE GENOMIC DNA]</scope>
    <source>
        <strain evidence="2 3">ATCC 43154</strain>
    </source>
</reference>
<dbReference type="PANTHER" id="PTHR33525:SF4">
    <property type="entry name" value="CYCLIC DI-GMP PHOSPHODIESTERASE CDGJ"/>
    <property type="match status" value="1"/>
</dbReference>
<sequence>MSASDPSPFPLVGLQAVSNARKEWVALAFEFPSDTVDALQASLVLLNYPEVFAALAPLDCIVAVAEPLRLEAGHLEGLPAHRLILRVPAGAVDEPAAQKKCAALAEQGYRIMFDGVAAKATQSGARALMYDCATTLPPVLALVAQPGPHLARGVDTEQRFDECADAGFAWFMGDFARCPAQAASTGDGTSRKRLLALLGMLARDADSRELETLLKQDPALSYQLLKVVNSAAFALSTPIHSFGQAINVLGRRQLQRWLQLLLYARQQDDANANPLLPLAAVRAAQMEALCKEQGGDRDAQDLAFVTGVFSLLDVLLGMPMSEIVAALNLDLDVMAALLERGGPLGQMLLLVEQPSGATLAAAGIAPESYWQGQLQAYHWAIQVSRNL</sequence>
<dbReference type="SUPFAM" id="SSF109604">
    <property type="entry name" value="HD-domain/PDEase-like"/>
    <property type="match status" value="1"/>
</dbReference>
<evidence type="ECO:0000313" key="3">
    <source>
        <dbReference type="Proteomes" id="UP000199470"/>
    </source>
</evidence>
<dbReference type="OrthoDB" id="9804751at2"/>
<dbReference type="AlphaFoldDB" id="A0A1I4NC67"/>